<name>A0A8D8VML6_9HEMI</name>
<accession>A0A8D8VML6</accession>
<reference evidence="2" key="1">
    <citation type="submission" date="2021-05" db="EMBL/GenBank/DDBJ databases">
        <authorList>
            <person name="Alioto T."/>
            <person name="Alioto T."/>
            <person name="Gomez Garrido J."/>
        </authorList>
    </citation>
    <scope>NUCLEOTIDE SEQUENCE</scope>
</reference>
<protein>
    <submittedName>
        <fullName evidence="2">Uncharacterized protein</fullName>
    </submittedName>
</protein>
<feature type="transmembrane region" description="Helical" evidence="1">
    <location>
        <begin position="61"/>
        <end position="84"/>
    </location>
</feature>
<sequence length="115" mass="13589">MCFFITSLQFCSIHLFFELRPTCILENSDVVRDRKRLSMAGLYYYYYIVYLQRYFPLLFSLLFLPFLLLFLGLLLLHFLLFLVFLLFPCTLLLVFSISSCAAFFSFPCCVLSHVS</sequence>
<evidence type="ECO:0000256" key="1">
    <source>
        <dbReference type="SAM" id="Phobius"/>
    </source>
</evidence>
<organism evidence="2">
    <name type="scientific">Cacopsylla melanoneura</name>
    <dbReference type="NCBI Taxonomy" id="428564"/>
    <lineage>
        <taxon>Eukaryota</taxon>
        <taxon>Metazoa</taxon>
        <taxon>Ecdysozoa</taxon>
        <taxon>Arthropoda</taxon>
        <taxon>Hexapoda</taxon>
        <taxon>Insecta</taxon>
        <taxon>Pterygota</taxon>
        <taxon>Neoptera</taxon>
        <taxon>Paraneoptera</taxon>
        <taxon>Hemiptera</taxon>
        <taxon>Sternorrhyncha</taxon>
        <taxon>Psylloidea</taxon>
        <taxon>Psyllidae</taxon>
        <taxon>Psyllinae</taxon>
        <taxon>Cacopsylla</taxon>
    </lineage>
</organism>
<proteinExistence type="predicted"/>
<keyword evidence="1" id="KW-0472">Membrane</keyword>
<feature type="transmembrane region" description="Helical" evidence="1">
    <location>
        <begin position="91"/>
        <end position="114"/>
    </location>
</feature>
<dbReference type="EMBL" id="HBUF01063864">
    <property type="protein sequence ID" value="CAG6626930.1"/>
    <property type="molecule type" value="Transcribed_RNA"/>
</dbReference>
<keyword evidence="1" id="KW-0812">Transmembrane</keyword>
<dbReference type="AlphaFoldDB" id="A0A8D8VML6"/>
<keyword evidence="1" id="KW-1133">Transmembrane helix</keyword>
<evidence type="ECO:0000313" key="2">
    <source>
        <dbReference type="EMBL" id="CAG6626930.1"/>
    </source>
</evidence>
<feature type="transmembrane region" description="Helical" evidence="1">
    <location>
        <begin position="37"/>
        <end position="55"/>
    </location>
</feature>